<dbReference type="AlphaFoldDB" id="A0A7J6VKK5"/>
<sequence length="91" mass="10531">MLRTCTFGKDQCEKARRENGIAMYDYKNKILNKKANFNLTQMLFSVLTAVQQLWLNPIPQEFTCGSPIAHYFHTEQFVLPTYLGRSSSHKA</sequence>
<gene>
    <name evidence="1" type="ORF">FRX31_025758</name>
</gene>
<name>A0A7J6VKK5_THATH</name>
<reference evidence="1 2" key="1">
    <citation type="submission" date="2020-06" db="EMBL/GenBank/DDBJ databases">
        <title>Transcriptomic and genomic resources for Thalictrum thalictroides and T. hernandezii: Facilitating candidate gene discovery in an emerging model plant lineage.</title>
        <authorList>
            <person name="Arias T."/>
            <person name="Riano-Pachon D.M."/>
            <person name="Di Stilio V.S."/>
        </authorList>
    </citation>
    <scope>NUCLEOTIDE SEQUENCE [LARGE SCALE GENOMIC DNA]</scope>
    <source>
        <strain evidence="2">cv. WT478/WT964</strain>
        <tissue evidence="1">Leaves</tissue>
    </source>
</reference>
<organism evidence="1 2">
    <name type="scientific">Thalictrum thalictroides</name>
    <name type="common">Rue-anemone</name>
    <name type="synonym">Anemone thalictroides</name>
    <dbReference type="NCBI Taxonomy" id="46969"/>
    <lineage>
        <taxon>Eukaryota</taxon>
        <taxon>Viridiplantae</taxon>
        <taxon>Streptophyta</taxon>
        <taxon>Embryophyta</taxon>
        <taxon>Tracheophyta</taxon>
        <taxon>Spermatophyta</taxon>
        <taxon>Magnoliopsida</taxon>
        <taxon>Ranunculales</taxon>
        <taxon>Ranunculaceae</taxon>
        <taxon>Thalictroideae</taxon>
        <taxon>Thalictrum</taxon>
    </lineage>
</organism>
<accession>A0A7J6VKK5</accession>
<dbReference type="EMBL" id="JABWDY010031817">
    <property type="protein sequence ID" value="KAF5184650.1"/>
    <property type="molecule type" value="Genomic_DNA"/>
</dbReference>
<proteinExistence type="predicted"/>
<evidence type="ECO:0000313" key="1">
    <source>
        <dbReference type="EMBL" id="KAF5184650.1"/>
    </source>
</evidence>
<keyword evidence="2" id="KW-1185">Reference proteome</keyword>
<protein>
    <submittedName>
        <fullName evidence="1">Uncharacterized protein</fullName>
    </submittedName>
</protein>
<dbReference type="Proteomes" id="UP000554482">
    <property type="component" value="Unassembled WGS sequence"/>
</dbReference>
<evidence type="ECO:0000313" key="2">
    <source>
        <dbReference type="Proteomes" id="UP000554482"/>
    </source>
</evidence>
<comment type="caution">
    <text evidence="1">The sequence shown here is derived from an EMBL/GenBank/DDBJ whole genome shotgun (WGS) entry which is preliminary data.</text>
</comment>